<dbReference type="InterPro" id="IPR009562">
    <property type="entry name" value="DUF1178"/>
</dbReference>
<sequence>MKVLDLNCRNGHVFEGWFSSEDDFQGQLRDSLVQCPLCADTHISKRLSAPRLNLGARQPTSDLSEPAAPLPVASSATDVSGVDLQAAWLSLARKVLANTEDVGPQFAQEARRIHHGEAEQRAIRGLASPEETMQLLDEGIAVLPLLLPEAAKETLQ</sequence>
<dbReference type="KEGG" id="acid:CBP33_13315"/>
<evidence type="ECO:0000313" key="2">
    <source>
        <dbReference type="Proteomes" id="UP000194432"/>
    </source>
</evidence>
<evidence type="ECO:0000313" key="1">
    <source>
        <dbReference type="EMBL" id="ART52520.1"/>
    </source>
</evidence>
<reference evidence="1 2" key="1">
    <citation type="submission" date="2017-05" db="EMBL/GenBank/DDBJ databases">
        <title>Polyphasic characterization of four soil-derived phenanthrene-degrading Acidovorax strains and proposal of Acidovorax phenanthrenivorans sp. nov.</title>
        <authorList>
            <person name="Singleton D.R."/>
            <person name="Lee J."/>
            <person name="Dickey A.N."/>
            <person name="Stroud A."/>
            <person name="Scholl E.H."/>
            <person name="Wright F.A."/>
            <person name="Aitken M.D."/>
        </authorList>
    </citation>
    <scope>NUCLEOTIDE SEQUENCE [LARGE SCALE GENOMIC DNA]</scope>
    <source>
        <strain evidence="1">NA3</strain>
    </source>
</reference>
<keyword evidence="2" id="KW-1185">Reference proteome</keyword>
<proteinExistence type="predicted"/>
<dbReference type="Pfam" id="PF06676">
    <property type="entry name" value="DUF1178"/>
    <property type="match status" value="1"/>
</dbReference>
<name>A0A240TV02_9BURK</name>
<dbReference type="Proteomes" id="UP000194432">
    <property type="component" value="Chromosome 1"/>
</dbReference>
<dbReference type="AlphaFoldDB" id="A0A240TV02"/>
<gene>
    <name evidence="1" type="ORF">CBP34_13845</name>
</gene>
<accession>A0A240TV02</accession>
<accession>A0A240U570</accession>
<dbReference type="KEGG" id="acin:CBP34_13845"/>
<dbReference type="PIRSF" id="PIRSF032131">
    <property type="entry name" value="UCP032131"/>
    <property type="match status" value="1"/>
</dbReference>
<organism evidence="1 2">
    <name type="scientific">Acidovorax carolinensis</name>
    <dbReference type="NCBI Taxonomy" id="553814"/>
    <lineage>
        <taxon>Bacteria</taxon>
        <taxon>Pseudomonadati</taxon>
        <taxon>Pseudomonadota</taxon>
        <taxon>Betaproteobacteria</taxon>
        <taxon>Burkholderiales</taxon>
        <taxon>Comamonadaceae</taxon>
        <taxon>Acidovorax</taxon>
    </lineage>
</organism>
<dbReference type="EMBL" id="CP021361">
    <property type="protein sequence ID" value="ART52520.1"/>
    <property type="molecule type" value="Genomic_DNA"/>
</dbReference>
<protein>
    <submittedName>
        <fullName evidence="1">Uncharacterized protein</fullName>
    </submittedName>
</protein>
<dbReference type="RefSeq" id="WP_086912968.1">
    <property type="nucleotide sequence ID" value="NZ_CP021359.1"/>
</dbReference>